<dbReference type="eggNOG" id="ENOG502ZVBP">
    <property type="taxonomic scope" value="Bacteria"/>
</dbReference>
<evidence type="ECO:0008006" key="2">
    <source>
        <dbReference type="Google" id="ProtNLM"/>
    </source>
</evidence>
<gene>
    <name evidence="1" type="ordered locus">Acid_1842</name>
</gene>
<dbReference type="HOGENOM" id="CLU_1546591_0_0_0"/>
<protein>
    <recommendedName>
        <fullName evidence="2">Outer membrane protein beta-barrel domain-containing protein</fullName>
    </recommendedName>
</protein>
<dbReference type="AlphaFoldDB" id="Q027I1"/>
<reference evidence="1" key="1">
    <citation type="submission" date="2006-10" db="EMBL/GenBank/DDBJ databases">
        <title>Complete sequence of Solibacter usitatus Ellin6076.</title>
        <authorList>
            <consortium name="US DOE Joint Genome Institute"/>
            <person name="Copeland A."/>
            <person name="Lucas S."/>
            <person name="Lapidus A."/>
            <person name="Barry K."/>
            <person name="Detter J.C."/>
            <person name="Glavina del Rio T."/>
            <person name="Hammon N."/>
            <person name="Israni S."/>
            <person name="Dalin E."/>
            <person name="Tice H."/>
            <person name="Pitluck S."/>
            <person name="Thompson L.S."/>
            <person name="Brettin T."/>
            <person name="Bruce D."/>
            <person name="Han C."/>
            <person name="Tapia R."/>
            <person name="Gilna P."/>
            <person name="Schmutz J."/>
            <person name="Larimer F."/>
            <person name="Land M."/>
            <person name="Hauser L."/>
            <person name="Kyrpides N."/>
            <person name="Mikhailova N."/>
            <person name="Janssen P.H."/>
            <person name="Kuske C.R."/>
            <person name="Richardson P."/>
        </authorList>
    </citation>
    <scope>NUCLEOTIDE SEQUENCE</scope>
    <source>
        <strain evidence="1">Ellin6076</strain>
    </source>
</reference>
<organism evidence="1">
    <name type="scientific">Solibacter usitatus (strain Ellin6076)</name>
    <dbReference type="NCBI Taxonomy" id="234267"/>
    <lineage>
        <taxon>Bacteria</taxon>
        <taxon>Pseudomonadati</taxon>
        <taxon>Acidobacteriota</taxon>
        <taxon>Terriglobia</taxon>
        <taxon>Bryobacterales</taxon>
        <taxon>Solibacteraceae</taxon>
        <taxon>Candidatus Solibacter</taxon>
    </lineage>
</organism>
<proteinExistence type="predicted"/>
<dbReference type="OrthoDB" id="9930168at2"/>
<dbReference type="KEGG" id="sus:Acid_1842"/>
<sequence>MTLLPAQSLQRNRLSVSGGWGEQISFYSYERQSAPVLGVSYAFRPLRWFELETGLFAGLQPAQDQCGAHGCFDPDDRYFWLPFGVRFVAPIAWGRVELSAGGGGLYENYSVSNANINVHSRSGWGGYFVGGAAVAIDRRHRFWLGATPRFLLVNPRYARDRWFVITGDVSFRF</sequence>
<accession>Q027I1</accession>
<dbReference type="InParanoid" id="Q027I1"/>
<dbReference type="STRING" id="234267.Acid_1842"/>
<dbReference type="EMBL" id="CP000473">
    <property type="protein sequence ID" value="ABJ82832.1"/>
    <property type="molecule type" value="Genomic_DNA"/>
</dbReference>
<name>Q027I1_SOLUE</name>
<evidence type="ECO:0000313" key="1">
    <source>
        <dbReference type="EMBL" id="ABJ82832.1"/>
    </source>
</evidence>